<protein>
    <recommendedName>
        <fullName evidence="3">Glycosyltransferase subfamily 4-like N-terminal domain-containing protein</fullName>
    </recommendedName>
</protein>
<organism evidence="1 2">
    <name type="scientific">Adhaeribacter pallidiroseus</name>
    <dbReference type="NCBI Taxonomy" id="2072847"/>
    <lineage>
        <taxon>Bacteria</taxon>
        <taxon>Pseudomonadati</taxon>
        <taxon>Bacteroidota</taxon>
        <taxon>Cytophagia</taxon>
        <taxon>Cytophagales</taxon>
        <taxon>Hymenobacteraceae</taxon>
        <taxon>Adhaeribacter</taxon>
    </lineage>
</organism>
<accession>A0A369QDI7</accession>
<dbReference type="OrthoDB" id="784244at2"/>
<name>A0A369QDI7_9BACT</name>
<keyword evidence="2" id="KW-1185">Reference proteome</keyword>
<evidence type="ECO:0000313" key="2">
    <source>
        <dbReference type="Proteomes" id="UP000253919"/>
    </source>
</evidence>
<reference evidence="1 2" key="1">
    <citation type="submission" date="2018-04" db="EMBL/GenBank/DDBJ databases">
        <title>Adhaeribacter sp. HMF7616 genome sequencing and assembly.</title>
        <authorList>
            <person name="Kang H."/>
            <person name="Kang J."/>
            <person name="Cha I."/>
            <person name="Kim H."/>
            <person name="Joh K."/>
        </authorList>
    </citation>
    <scope>NUCLEOTIDE SEQUENCE [LARGE SCALE GENOMIC DNA]</scope>
    <source>
        <strain evidence="1 2">HMF7616</strain>
    </source>
</reference>
<comment type="caution">
    <text evidence="1">The sequence shown here is derived from an EMBL/GenBank/DDBJ whole genome shotgun (WGS) entry which is preliminary data.</text>
</comment>
<gene>
    <name evidence="1" type="ORF">AHMF7616_01570</name>
</gene>
<evidence type="ECO:0008006" key="3">
    <source>
        <dbReference type="Google" id="ProtNLM"/>
    </source>
</evidence>
<proteinExistence type="predicted"/>
<sequence>MKILIISKYFPPENSVASLRPYSWAKYWAKAGNQVEVLTTIKDKNKPEANHLNRSGFNVNEVDFSAIYYSIKSVYKKKNSLKSATREHYVVDQAKVSNTTPPISNKNNQLLLMDQWRRKRGLFLTARMPDIMDLWIKPATHWARENGPWDLIVSTHGPYACHLIALKLKRENLTKKWIADFRDLWTDNHIYKGMFPFTLAEKYLEKKSSVRRML</sequence>
<dbReference type="RefSeq" id="WP_115372347.1">
    <property type="nucleotide sequence ID" value="NZ_QASA01000001.1"/>
</dbReference>
<evidence type="ECO:0000313" key="1">
    <source>
        <dbReference type="EMBL" id="RDC62971.1"/>
    </source>
</evidence>
<dbReference type="Proteomes" id="UP000253919">
    <property type="component" value="Unassembled WGS sequence"/>
</dbReference>
<dbReference type="AlphaFoldDB" id="A0A369QDI7"/>
<dbReference type="EMBL" id="QASA01000001">
    <property type="protein sequence ID" value="RDC62971.1"/>
    <property type="molecule type" value="Genomic_DNA"/>
</dbReference>